<dbReference type="PANTHER" id="PTHR23080">
    <property type="entry name" value="THAP DOMAIN PROTEIN"/>
    <property type="match status" value="1"/>
</dbReference>
<dbReference type="OrthoDB" id="7331812at2759"/>
<keyword evidence="1" id="KW-0479">Metal-binding</keyword>
<dbReference type="Pfam" id="PF13613">
    <property type="entry name" value="HTH_Tnp_4"/>
    <property type="match status" value="1"/>
</dbReference>
<feature type="coiled-coil region" evidence="5">
    <location>
        <begin position="469"/>
        <end position="507"/>
    </location>
</feature>
<dbReference type="GO" id="GO:0008270">
    <property type="term" value="F:zinc ion binding"/>
    <property type="evidence" value="ECO:0007669"/>
    <property type="project" value="UniProtKB-KW"/>
</dbReference>
<evidence type="ECO:0000256" key="6">
    <source>
        <dbReference type="SAM" id="MobiDB-lite"/>
    </source>
</evidence>
<keyword evidence="2" id="KW-0863">Zinc-finger</keyword>
<keyword evidence="4" id="KW-0238">DNA-binding</keyword>
<proteinExistence type="predicted"/>
<dbReference type="PANTHER" id="PTHR23080:SF141">
    <property type="entry name" value="TRANSPOSASE HELIX-TURN-HELIX DOMAIN-CONTAINING PROTEIN"/>
    <property type="match status" value="1"/>
</dbReference>
<evidence type="ECO:0000313" key="9">
    <source>
        <dbReference type="Proteomes" id="UP000838412"/>
    </source>
</evidence>
<keyword evidence="9" id="KW-1185">Reference proteome</keyword>
<evidence type="ECO:0000256" key="3">
    <source>
        <dbReference type="ARBA" id="ARBA00022833"/>
    </source>
</evidence>
<protein>
    <submittedName>
        <fullName evidence="8">THAP11 protein</fullName>
    </submittedName>
</protein>
<organism evidence="8 9">
    <name type="scientific">Branchiostoma lanceolatum</name>
    <name type="common">Common lancelet</name>
    <name type="synonym">Amphioxus lanceolatum</name>
    <dbReference type="NCBI Taxonomy" id="7740"/>
    <lineage>
        <taxon>Eukaryota</taxon>
        <taxon>Metazoa</taxon>
        <taxon>Chordata</taxon>
        <taxon>Cephalochordata</taxon>
        <taxon>Leptocardii</taxon>
        <taxon>Amphioxiformes</taxon>
        <taxon>Branchiostomatidae</taxon>
        <taxon>Branchiostoma</taxon>
    </lineage>
</organism>
<name>A0A8J9Z2E8_BRALA</name>
<keyword evidence="3" id="KW-0862">Zinc</keyword>
<accession>A0A8J9Z2E8</accession>
<keyword evidence="5" id="KW-0175">Coiled coil</keyword>
<feature type="region of interest" description="Disordered" evidence="6">
    <location>
        <begin position="113"/>
        <end position="145"/>
    </location>
</feature>
<evidence type="ECO:0000256" key="1">
    <source>
        <dbReference type="ARBA" id="ARBA00022723"/>
    </source>
</evidence>
<reference evidence="8" key="1">
    <citation type="submission" date="2022-01" db="EMBL/GenBank/DDBJ databases">
        <authorList>
            <person name="Braso-Vives M."/>
        </authorList>
    </citation>
    <scope>NUCLEOTIDE SEQUENCE</scope>
</reference>
<dbReference type="AlphaFoldDB" id="A0A8J9Z2E8"/>
<dbReference type="SMART" id="SM00980">
    <property type="entry name" value="THAP"/>
    <property type="match status" value="1"/>
</dbReference>
<dbReference type="Pfam" id="PF05485">
    <property type="entry name" value="THAP"/>
    <property type="match status" value="1"/>
</dbReference>
<gene>
    <name evidence="8" type="primary">THAP11</name>
    <name evidence="8" type="ORF">BLAG_LOCUS8370</name>
</gene>
<dbReference type="Proteomes" id="UP000838412">
    <property type="component" value="Chromosome 15"/>
</dbReference>
<dbReference type="SUPFAM" id="SSF57716">
    <property type="entry name" value="Glucocorticoid receptor-like (DNA-binding domain)"/>
    <property type="match status" value="1"/>
</dbReference>
<feature type="region of interest" description="Disordered" evidence="6">
    <location>
        <begin position="354"/>
        <end position="388"/>
    </location>
</feature>
<dbReference type="InterPro" id="IPR027805">
    <property type="entry name" value="Transposase_HTH_dom"/>
</dbReference>
<dbReference type="GO" id="GO:0003677">
    <property type="term" value="F:DNA binding"/>
    <property type="evidence" value="ECO:0007669"/>
    <property type="project" value="UniProtKB-KW"/>
</dbReference>
<evidence type="ECO:0000256" key="2">
    <source>
        <dbReference type="ARBA" id="ARBA00022771"/>
    </source>
</evidence>
<evidence type="ECO:0000256" key="5">
    <source>
        <dbReference type="SAM" id="Coils"/>
    </source>
</evidence>
<evidence type="ECO:0000259" key="7">
    <source>
        <dbReference type="SMART" id="SM00980"/>
    </source>
</evidence>
<sequence length="693" mass="78057">MGRSDYCCVLGCRNKRAQATAVTLYRFPDNPPSRKTLWTENVAVARGQPNWTPKSSTRICAAHFVGGKKSNKPDDPNYVPTLFGVNVATPIGSVRKNKAGVCYSGLNAKKGRPKKIKSATASEDPEWTPQGKQGKQEPLPNWDDETGSTKWAIMKKEEPFFAESLPTMVPLSRPGCSSYSNSASPRYEPSAHSPIGMVTDFPGDNHGHDTSYPSLRQDPVEDDDPLLDITASNGHVATTSSVGFESDLLSIDYGRDSSHLKITNVESLRTDEEMVDLSVDYDGGTSLVQSELNPHRPDRLHSGRSGQEDLYEHDAVANHSETNMVEKGNGDGVAGLMLVNKGSRNDPVFVVMPTAAEQSELSPQPTRTSSRKRKVPQKYDPSEFDTEEVWQDVGETGMSPGLQEEDDGRGEVNKRLRMLVSEQRDVHLSELLQLHEENKYLQEEVMQVKQMQDFREENKRLKKLVGQQRDVHLLELQQLKEELQQIKQAWQAEVREKNEIIKKLKTAAFCLDLIKDDDNLFNFYTGFQNYDIFKALADYLRPHSNSIYRQADDKHSPPKPCRNRSLSFDEELFMVCVRLKAGLLTQDISHRFNISAGTCSRIFRHWLPFLKERLQDLYSTETPPLHCIQAMKTKVYHIFDGGLPLMLEDMEETLHVVCAFLSSFDTSLVHCHKEADNTGPDEDSLTQSALHVT</sequence>
<dbReference type="InterPro" id="IPR006612">
    <property type="entry name" value="THAP_Znf"/>
</dbReference>
<evidence type="ECO:0000313" key="8">
    <source>
        <dbReference type="EMBL" id="CAH1246314.1"/>
    </source>
</evidence>
<feature type="compositionally biased region" description="Polar residues" evidence="6">
    <location>
        <begin position="356"/>
        <end position="368"/>
    </location>
</feature>
<feature type="domain" description="THAP-type" evidence="7">
    <location>
        <begin position="5"/>
        <end position="89"/>
    </location>
</feature>
<evidence type="ECO:0000256" key="4">
    <source>
        <dbReference type="ARBA" id="ARBA00023125"/>
    </source>
</evidence>
<dbReference type="EMBL" id="OV696700">
    <property type="protein sequence ID" value="CAH1246314.1"/>
    <property type="molecule type" value="Genomic_DNA"/>
</dbReference>